<keyword evidence="10 12" id="KW-1133">Transmembrane helix</keyword>
<feature type="transmembrane region" description="Helical" evidence="12">
    <location>
        <begin position="43"/>
        <end position="64"/>
    </location>
</feature>
<dbReference type="GO" id="GO:0017004">
    <property type="term" value="P:cytochrome complex assembly"/>
    <property type="evidence" value="ECO:0007669"/>
    <property type="project" value="UniProtKB-KW"/>
</dbReference>
<dbReference type="EMBL" id="JFZB01000011">
    <property type="protein sequence ID" value="KFI27033.1"/>
    <property type="molecule type" value="Genomic_DNA"/>
</dbReference>
<evidence type="ECO:0000256" key="6">
    <source>
        <dbReference type="ARBA" id="ARBA00022475"/>
    </source>
</evidence>
<evidence type="ECO:0000313" key="13">
    <source>
        <dbReference type="EMBL" id="KFI27033.1"/>
    </source>
</evidence>
<feature type="non-terminal residue" evidence="13">
    <location>
        <position position="191"/>
    </location>
</feature>
<evidence type="ECO:0000256" key="5">
    <source>
        <dbReference type="ARBA" id="ARBA00022448"/>
    </source>
</evidence>
<organism evidence="13 14">
    <name type="scientific">Paenirhodobacter enshiensis</name>
    <dbReference type="NCBI Taxonomy" id="1105367"/>
    <lineage>
        <taxon>Bacteria</taxon>
        <taxon>Pseudomonadati</taxon>
        <taxon>Pseudomonadota</taxon>
        <taxon>Alphaproteobacteria</taxon>
        <taxon>Rhodobacterales</taxon>
        <taxon>Rhodobacter group</taxon>
        <taxon>Paenirhodobacter</taxon>
    </lineage>
</organism>
<protein>
    <recommendedName>
        <fullName evidence="4">Heme exporter protein B</fullName>
    </recommendedName>
</protein>
<sequence length="191" mass="19308">MRALVLRELRLALRAGGGGGLALAFFALVMAIAPLGIGSGAEVLRPLGPGLLWIAALLACLLSLERMFARDFADGTLDLLASAPVPLESVVLTRATAHWLLTGAPLALAAPVLGVLMQLTVSDGGWVALTLLLGTPALSLIGAFGAALTAGLGRGGLLLPVLVLPMTVPVLIFGTEAARRGIEGQGPTPAL</sequence>
<comment type="similarity">
    <text evidence="3">Belongs to the CcmB/CycW/HelB family.</text>
</comment>
<dbReference type="InterPro" id="IPR003544">
    <property type="entry name" value="Cyt_c_biogenesis_CcmB"/>
</dbReference>
<evidence type="ECO:0000313" key="14">
    <source>
        <dbReference type="Proteomes" id="UP000028824"/>
    </source>
</evidence>
<keyword evidence="7" id="KW-0997">Cell inner membrane</keyword>
<evidence type="ECO:0000256" key="7">
    <source>
        <dbReference type="ARBA" id="ARBA00022519"/>
    </source>
</evidence>
<keyword evidence="5" id="KW-0813">Transport</keyword>
<dbReference type="NCBIfam" id="TIGR01190">
    <property type="entry name" value="ccmB"/>
    <property type="match status" value="1"/>
</dbReference>
<dbReference type="GO" id="GO:1903607">
    <property type="term" value="P:cytochrome c biosynthetic process"/>
    <property type="evidence" value="ECO:0007669"/>
    <property type="project" value="TreeGrafter"/>
</dbReference>
<evidence type="ECO:0000256" key="12">
    <source>
        <dbReference type="SAM" id="Phobius"/>
    </source>
</evidence>
<keyword evidence="6" id="KW-1003">Cell membrane</keyword>
<dbReference type="InterPro" id="IPR026031">
    <property type="entry name" value="Cyt_c_CcmB_bac"/>
</dbReference>
<name>A0A086XYD3_9RHOB</name>
<dbReference type="GO" id="GO:0015232">
    <property type="term" value="F:heme transmembrane transporter activity"/>
    <property type="evidence" value="ECO:0007669"/>
    <property type="project" value="InterPro"/>
</dbReference>
<comment type="caution">
    <text evidence="13">The sequence shown here is derived from an EMBL/GenBank/DDBJ whole genome shotgun (WGS) entry which is preliminary data.</text>
</comment>
<dbReference type="Proteomes" id="UP000028824">
    <property type="component" value="Unassembled WGS sequence"/>
</dbReference>
<dbReference type="AlphaFoldDB" id="A0A086XYD3"/>
<dbReference type="PANTHER" id="PTHR30070:SF1">
    <property type="entry name" value="CYTOCHROME C BIOGENESIS B-RELATED"/>
    <property type="match status" value="1"/>
</dbReference>
<evidence type="ECO:0000256" key="1">
    <source>
        <dbReference type="ARBA" id="ARBA00002442"/>
    </source>
</evidence>
<feature type="transmembrane region" description="Helical" evidence="12">
    <location>
        <begin position="125"/>
        <end position="148"/>
    </location>
</feature>
<gene>
    <name evidence="13" type="ORF">CG50_00425</name>
</gene>
<keyword evidence="14" id="KW-1185">Reference proteome</keyword>
<evidence type="ECO:0000256" key="2">
    <source>
        <dbReference type="ARBA" id="ARBA00004429"/>
    </source>
</evidence>
<dbReference type="PRINTS" id="PR01414">
    <property type="entry name" value="CCMBBIOGNSIS"/>
</dbReference>
<keyword evidence="9" id="KW-0201">Cytochrome c-type biogenesis</keyword>
<dbReference type="GO" id="GO:0005886">
    <property type="term" value="C:plasma membrane"/>
    <property type="evidence" value="ECO:0007669"/>
    <property type="project" value="UniProtKB-SubCell"/>
</dbReference>
<reference evidence="13 14" key="1">
    <citation type="submission" date="2014-03" db="EMBL/GenBank/DDBJ databases">
        <title>Genome of Paenirhodobacter enshiensis DW2-9.</title>
        <authorList>
            <person name="Wang D."/>
            <person name="Wang G."/>
        </authorList>
    </citation>
    <scope>NUCLEOTIDE SEQUENCE [LARGE SCALE GENOMIC DNA]</scope>
    <source>
        <strain evidence="13 14">DW2-9</strain>
    </source>
</reference>
<dbReference type="PANTHER" id="PTHR30070">
    <property type="entry name" value="HEME EXPORTER PROTEIN B"/>
    <property type="match status" value="1"/>
</dbReference>
<feature type="transmembrane region" description="Helical" evidence="12">
    <location>
        <begin position="99"/>
        <end position="119"/>
    </location>
</feature>
<dbReference type="STRING" id="1105367.CG50_00425"/>
<dbReference type="OrthoDB" id="9812915at2"/>
<dbReference type="PIRSF" id="PIRSF002764">
    <property type="entry name" value="CcmB"/>
    <property type="match status" value="1"/>
</dbReference>
<feature type="transmembrane region" description="Helical" evidence="12">
    <location>
        <begin position="12"/>
        <end position="37"/>
    </location>
</feature>
<proteinExistence type="inferred from homology"/>
<evidence type="ECO:0000256" key="8">
    <source>
        <dbReference type="ARBA" id="ARBA00022692"/>
    </source>
</evidence>
<evidence type="ECO:0000256" key="9">
    <source>
        <dbReference type="ARBA" id="ARBA00022748"/>
    </source>
</evidence>
<dbReference type="Pfam" id="PF03379">
    <property type="entry name" value="CcmB"/>
    <property type="match status" value="1"/>
</dbReference>
<dbReference type="eggNOG" id="COG2386">
    <property type="taxonomic scope" value="Bacteria"/>
</dbReference>
<evidence type="ECO:0000256" key="10">
    <source>
        <dbReference type="ARBA" id="ARBA00022989"/>
    </source>
</evidence>
<evidence type="ECO:0000256" key="11">
    <source>
        <dbReference type="ARBA" id="ARBA00023136"/>
    </source>
</evidence>
<feature type="transmembrane region" description="Helical" evidence="12">
    <location>
        <begin position="155"/>
        <end position="174"/>
    </location>
</feature>
<accession>A0A086XYD3</accession>
<comment type="function">
    <text evidence="1">Required for the export of heme to the periplasm for the biogenesis of c-type cytochromes.</text>
</comment>
<comment type="subcellular location">
    <subcellularLocation>
        <location evidence="2">Cell inner membrane</location>
        <topology evidence="2">Multi-pass membrane protein</topology>
    </subcellularLocation>
</comment>
<dbReference type="RefSeq" id="WP_036636904.1">
    <property type="nucleotide sequence ID" value="NZ_JFZB01000011.1"/>
</dbReference>
<evidence type="ECO:0000256" key="3">
    <source>
        <dbReference type="ARBA" id="ARBA00010544"/>
    </source>
</evidence>
<keyword evidence="11 12" id="KW-0472">Membrane</keyword>
<keyword evidence="8 12" id="KW-0812">Transmembrane</keyword>
<evidence type="ECO:0000256" key="4">
    <source>
        <dbReference type="ARBA" id="ARBA00016452"/>
    </source>
</evidence>